<accession>A0A6M4ITU9</accession>
<organism evidence="4 5">
    <name type="scientific">Gemmatimonas groenlandica</name>
    <dbReference type="NCBI Taxonomy" id="2732249"/>
    <lineage>
        <taxon>Bacteria</taxon>
        <taxon>Pseudomonadati</taxon>
        <taxon>Gemmatimonadota</taxon>
        <taxon>Gemmatimonadia</taxon>
        <taxon>Gemmatimonadales</taxon>
        <taxon>Gemmatimonadaceae</taxon>
        <taxon>Gemmatimonas</taxon>
    </lineage>
</organism>
<feature type="domain" description="Gp5/Type VI secretion system Vgr protein OB-fold" evidence="2">
    <location>
        <begin position="391"/>
        <end position="459"/>
    </location>
</feature>
<dbReference type="RefSeq" id="WP_171226339.1">
    <property type="nucleotide sequence ID" value="NZ_CP053085.1"/>
</dbReference>
<protein>
    <submittedName>
        <fullName evidence="4">Type VI secretion system tip protein VgrG</fullName>
    </submittedName>
</protein>
<evidence type="ECO:0000259" key="3">
    <source>
        <dbReference type="Pfam" id="PF22178"/>
    </source>
</evidence>
<dbReference type="InterPro" id="IPR054030">
    <property type="entry name" value="Gp5_Vgr_C"/>
</dbReference>
<evidence type="ECO:0000313" key="5">
    <source>
        <dbReference type="Proteomes" id="UP000500938"/>
    </source>
</evidence>
<dbReference type="InterPro" id="IPR006531">
    <property type="entry name" value="Gp5/Vgr_OB"/>
</dbReference>
<dbReference type="EMBL" id="CP053085">
    <property type="protein sequence ID" value="QJR36906.1"/>
    <property type="molecule type" value="Genomic_DNA"/>
</dbReference>
<proteinExistence type="inferred from homology"/>
<dbReference type="InterPro" id="IPR037026">
    <property type="entry name" value="Vgr_OB-fold_dom_sf"/>
</dbReference>
<dbReference type="KEGG" id="ggr:HKW67_15990"/>
<dbReference type="Gene3D" id="2.40.50.230">
    <property type="entry name" value="Gp5 N-terminal domain"/>
    <property type="match status" value="1"/>
</dbReference>
<keyword evidence="5" id="KW-1185">Reference proteome</keyword>
<dbReference type="Pfam" id="PF04717">
    <property type="entry name" value="Phage_base_V"/>
    <property type="match status" value="1"/>
</dbReference>
<comment type="similarity">
    <text evidence="1">Belongs to the VgrG protein family.</text>
</comment>
<dbReference type="InterPro" id="IPR006533">
    <property type="entry name" value="T6SS_Vgr_RhsGE"/>
</dbReference>
<feature type="domain" description="Gp5/Type VI secretion system Vgr C-terminal trimerisation" evidence="3">
    <location>
        <begin position="476"/>
        <end position="581"/>
    </location>
</feature>
<dbReference type="Proteomes" id="UP000500938">
    <property type="component" value="Chromosome"/>
</dbReference>
<evidence type="ECO:0000259" key="2">
    <source>
        <dbReference type="Pfam" id="PF04717"/>
    </source>
</evidence>
<dbReference type="SUPFAM" id="SSF69349">
    <property type="entry name" value="Phage fibre proteins"/>
    <property type="match status" value="1"/>
</dbReference>
<dbReference type="NCBIfam" id="TIGR01646">
    <property type="entry name" value="vgr_GE"/>
    <property type="match status" value="1"/>
</dbReference>
<dbReference type="NCBIfam" id="TIGR03361">
    <property type="entry name" value="VI_Rhs_Vgr"/>
    <property type="match status" value="1"/>
</dbReference>
<gene>
    <name evidence="4" type="primary">tssI</name>
    <name evidence="4" type="ORF">HKW67_15990</name>
</gene>
<dbReference type="Pfam" id="PF22178">
    <property type="entry name" value="Gp5_trimer_C"/>
    <property type="match status" value="1"/>
</dbReference>
<dbReference type="InterPro" id="IPR017847">
    <property type="entry name" value="T6SS_RhsGE_Vgr_subset"/>
</dbReference>
<reference evidence="4 5" key="1">
    <citation type="submission" date="2020-05" db="EMBL/GenBank/DDBJ databases">
        <title>Complete genome sequence of Gemmatimonas greenlandica TET16.</title>
        <authorList>
            <person name="Zeng Y."/>
        </authorList>
    </citation>
    <scope>NUCLEOTIDE SEQUENCE [LARGE SCALE GENOMIC DNA]</scope>
    <source>
        <strain evidence="4 5">TET16</strain>
    </source>
</reference>
<dbReference type="SUPFAM" id="SSF69279">
    <property type="entry name" value="Phage tail proteins"/>
    <property type="match status" value="2"/>
</dbReference>
<dbReference type="Gene3D" id="4.10.220.110">
    <property type="match status" value="1"/>
</dbReference>
<dbReference type="Gene3D" id="3.55.50.10">
    <property type="entry name" value="Baseplate protein-like domains"/>
    <property type="match status" value="1"/>
</dbReference>
<dbReference type="Pfam" id="PF05954">
    <property type="entry name" value="Phage_GPD"/>
    <property type="match status" value="1"/>
</dbReference>
<dbReference type="SUPFAM" id="SSF69255">
    <property type="entry name" value="gp5 N-terminal domain-like"/>
    <property type="match status" value="1"/>
</dbReference>
<evidence type="ECO:0000313" key="4">
    <source>
        <dbReference type="EMBL" id="QJR36906.1"/>
    </source>
</evidence>
<dbReference type="AlphaFoldDB" id="A0A6M4ITU9"/>
<name>A0A6M4ITU9_9BACT</name>
<dbReference type="Gene3D" id="2.30.110.50">
    <property type="match status" value="1"/>
</dbReference>
<evidence type="ECO:0000256" key="1">
    <source>
        <dbReference type="ARBA" id="ARBA00005558"/>
    </source>
</evidence>
<sequence>MAWSQADRPYRLNTPLGKDVLLLREWRGEESLSTLFRYTVTAMSTRSDISAKELLLKKVSLLLRLPDGTDRTVHGVVSRLRRGGKAPVGLVAYELEIRPPQWVLDLDEGFEIFQNKSARDIVNALMTGVSTAWKLTRTVDERPATFRYRESRWNCAARLMEQEGVWFRFDHTGGDAQLVWSDSVASAKPAWGVTKLAFIEAADDTSRLTGLGVDATPFVSKTHLRTASEFLAMKSVHDTTASNGDFTPPSSMSAYLFDQQIAAHHAPAAAPNKVPYDAKVYSKLRQELAEVTAEVYHGTSTYVGLEPGAKSDVVNLSNASLNASLFITKVVHRGSNGDYFANESAKFEYDNEFEAIPAATPYRPARTTPWPHIGGSHTAVVVGPDGDEIYTDEWGRVQVVFKWDEDHKLDLKHSCWVRVATSSAGQQFGTVFLPRIGHEVIVEFLDGNPDNPIITGSLYNSANKHPWSLPGEKNSSGIRTKSTLKGGADDYNELRFDDSKGAELIYKQAQMDLETLVKNDERRKVEHDRTTEIKNNEEKTVKEGWERTTIEKGEQFITVADNNRTLHVEKEHTVTVNGGETITVIKDRKITVKQNQIHEITEDNNVKVDGKQDTTIKQDDTTTVTDGNSVLKVSMGDISAAAQMGDITIKASLGAITLEAMKKIELKVGGSSIVIDMKGVTITGPMVTLKGNAMAKVEAAIVQVDAKGVAMIKGAVTMIN</sequence>